<evidence type="ECO:0000313" key="2">
    <source>
        <dbReference type="Proteomes" id="UP001558613"/>
    </source>
</evidence>
<protein>
    <submittedName>
        <fullName evidence="1">Uncharacterized protein</fullName>
    </submittedName>
</protein>
<sequence length="76" mass="8642">METCGIRVTAFRHGGRRVEWKCVNHRVPVHAHGNESCLCTAQDTERHQLPLSQVSPQRQQQGNTLPRSYPVVLIII</sequence>
<dbReference type="EMBL" id="JAYMGO010000022">
    <property type="protein sequence ID" value="KAL1251348.1"/>
    <property type="molecule type" value="Genomic_DNA"/>
</dbReference>
<organism evidence="1 2">
    <name type="scientific">Cirrhinus molitorella</name>
    <name type="common">mud carp</name>
    <dbReference type="NCBI Taxonomy" id="172907"/>
    <lineage>
        <taxon>Eukaryota</taxon>
        <taxon>Metazoa</taxon>
        <taxon>Chordata</taxon>
        <taxon>Craniata</taxon>
        <taxon>Vertebrata</taxon>
        <taxon>Euteleostomi</taxon>
        <taxon>Actinopterygii</taxon>
        <taxon>Neopterygii</taxon>
        <taxon>Teleostei</taxon>
        <taxon>Ostariophysi</taxon>
        <taxon>Cypriniformes</taxon>
        <taxon>Cyprinidae</taxon>
        <taxon>Labeoninae</taxon>
        <taxon>Labeonini</taxon>
        <taxon>Cirrhinus</taxon>
    </lineage>
</organism>
<keyword evidence="2" id="KW-1185">Reference proteome</keyword>
<accession>A0ABR3LET2</accession>
<dbReference type="Proteomes" id="UP001558613">
    <property type="component" value="Unassembled WGS sequence"/>
</dbReference>
<evidence type="ECO:0000313" key="1">
    <source>
        <dbReference type="EMBL" id="KAL1251348.1"/>
    </source>
</evidence>
<reference evidence="1 2" key="1">
    <citation type="submission" date="2023-09" db="EMBL/GenBank/DDBJ databases">
        <authorList>
            <person name="Wang M."/>
        </authorList>
    </citation>
    <scope>NUCLEOTIDE SEQUENCE [LARGE SCALE GENOMIC DNA]</scope>
    <source>
        <strain evidence="1">GT-2023</strain>
        <tissue evidence="1">Liver</tissue>
    </source>
</reference>
<proteinExistence type="predicted"/>
<comment type="caution">
    <text evidence="1">The sequence shown here is derived from an EMBL/GenBank/DDBJ whole genome shotgun (WGS) entry which is preliminary data.</text>
</comment>
<gene>
    <name evidence="1" type="ORF">QQF64_019144</name>
</gene>
<name>A0ABR3LET2_9TELE</name>